<evidence type="ECO:0000313" key="5">
    <source>
        <dbReference type="Proteomes" id="UP001149140"/>
    </source>
</evidence>
<dbReference type="Proteomes" id="UP001149140">
    <property type="component" value="Unassembled WGS sequence"/>
</dbReference>
<proteinExistence type="predicted"/>
<sequence length="86" mass="8164">MTQTLSVLAATLAALALSSAPALAGENDDDDDDTATQVAPAGTAVPSGGVATGLGGTADDGNSPLLVGGLLLTGAGGLLAFKRRLS</sequence>
<feature type="region of interest" description="Disordered" evidence="1">
    <location>
        <begin position="23"/>
        <end position="56"/>
    </location>
</feature>
<dbReference type="EMBL" id="JAPDOD010000003">
    <property type="protein sequence ID" value="MDA0159910.1"/>
    <property type="molecule type" value="Genomic_DNA"/>
</dbReference>
<protein>
    <submittedName>
        <fullName evidence="4">LPXTG cell wall anchor domain-containing protein</fullName>
    </submittedName>
</protein>
<dbReference type="NCBIfam" id="TIGR01167">
    <property type="entry name" value="LPXTG_anchor"/>
    <property type="match status" value="1"/>
</dbReference>
<comment type="caution">
    <text evidence="4">The sequence shown here is derived from an EMBL/GenBank/DDBJ whole genome shotgun (WGS) entry which is preliminary data.</text>
</comment>
<feature type="transmembrane region" description="Helical" evidence="2">
    <location>
        <begin position="63"/>
        <end position="81"/>
    </location>
</feature>
<feature type="signal peptide" evidence="3">
    <location>
        <begin position="1"/>
        <end position="24"/>
    </location>
</feature>
<evidence type="ECO:0000256" key="3">
    <source>
        <dbReference type="SAM" id="SignalP"/>
    </source>
</evidence>
<evidence type="ECO:0000313" key="4">
    <source>
        <dbReference type="EMBL" id="MDA0159910.1"/>
    </source>
</evidence>
<organism evidence="4 5">
    <name type="scientific">Solirubrobacter ginsenosidimutans</name>
    <dbReference type="NCBI Taxonomy" id="490573"/>
    <lineage>
        <taxon>Bacteria</taxon>
        <taxon>Bacillati</taxon>
        <taxon>Actinomycetota</taxon>
        <taxon>Thermoleophilia</taxon>
        <taxon>Solirubrobacterales</taxon>
        <taxon>Solirubrobacteraceae</taxon>
        <taxon>Solirubrobacter</taxon>
    </lineage>
</organism>
<keyword evidence="5" id="KW-1185">Reference proteome</keyword>
<keyword evidence="2" id="KW-0812">Transmembrane</keyword>
<keyword evidence="2" id="KW-1133">Transmembrane helix</keyword>
<name>A0A9X3MPH8_9ACTN</name>
<dbReference type="RefSeq" id="WP_270038673.1">
    <property type="nucleotide sequence ID" value="NZ_JAPDOD010000003.1"/>
</dbReference>
<keyword evidence="3" id="KW-0732">Signal</keyword>
<feature type="chain" id="PRO_5040845739" evidence="3">
    <location>
        <begin position="25"/>
        <end position="86"/>
    </location>
</feature>
<accession>A0A9X3MPH8</accession>
<evidence type="ECO:0000256" key="1">
    <source>
        <dbReference type="SAM" id="MobiDB-lite"/>
    </source>
</evidence>
<gene>
    <name evidence="4" type="ORF">OM076_06535</name>
</gene>
<dbReference type="AlphaFoldDB" id="A0A9X3MPH8"/>
<reference evidence="4" key="1">
    <citation type="submission" date="2022-10" db="EMBL/GenBank/DDBJ databases">
        <title>The WGS of Solirubrobacter ginsenosidimutans DSM 21036.</title>
        <authorList>
            <person name="Jiang Z."/>
        </authorList>
    </citation>
    <scope>NUCLEOTIDE SEQUENCE</scope>
    <source>
        <strain evidence="4">DSM 21036</strain>
    </source>
</reference>
<evidence type="ECO:0000256" key="2">
    <source>
        <dbReference type="SAM" id="Phobius"/>
    </source>
</evidence>
<keyword evidence="2" id="KW-0472">Membrane</keyword>